<dbReference type="GO" id="GO:0020037">
    <property type="term" value="F:heme binding"/>
    <property type="evidence" value="ECO:0007669"/>
    <property type="project" value="InterPro"/>
</dbReference>
<organism evidence="3 4">
    <name type="scientific">Rhododendron griersonianum</name>
    <dbReference type="NCBI Taxonomy" id="479676"/>
    <lineage>
        <taxon>Eukaryota</taxon>
        <taxon>Viridiplantae</taxon>
        <taxon>Streptophyta</taxon>
        <taxon>Embryophyta</taxon>
        <taxon>Tracheophyta</taxon>
        <taxon>Spermatophyta</taxon>
        <taxon>Magnoliopsida</taxon>
        <taxon>eudicotyledons</taxon>
        <taxon>Gunneridae</taxon>
        <taxon>Pentapetalae</taxon>
        <taxon>asterids</taxon>
        <taxon>Ericales</taxon>
        <taxon>Ericaceae</taxon>
        <taxon>Ericoideae</taxon>
        <taxon>Rhodoreae</taxon>
        <taxon>Rhododendron</taxon>
    </lineage>
</organism>
<protein>
    <recommendedName>
        <fullName evidence="5">Cytochrome P450</fullName>
    </recommendedName>
</protein>
<dbReference type="SUPFAM" id="SSF48264">
    <property type="entry name" value="Cytochrome P450"/>
    <property type="match status" value="1"/>
</dbReference>
<dbReference type="Proteomes" id="UP000823749">
    <property type="component" value="Chromosome 8"/>
</dbReference>
<keyword evidence="2" id="KW-0408">Iron</keyword>
<dbReference type="AlphaFoldDB" id="A0AAV6J704"/>
<evidence type="ECO:0000313" key="4">
    <source>
        <dbReference type="Proteomes" id="UP000823749"/>
    </source>
</evidence>
<dbReference type="GO" id="GO:0004497">
    <property type="term" value="F:monooxygenase activity"/>
    <property type="evidence" value="ECO:0007669"/>
    <property type="project" value="InterPro"/>
</dbReference>
<accession>A0AAV6J704</accession>
<sequence>MILGYFGECFIALVTIAIFHFIRKWRNPTCINGSLPPGSMGLPLIGETIQFLIPSKSMDVPAFISKRIKKYGPVFRTSLVGQPVVVSSDPDFNHYILQQEGRLVELWYMDSFAKLCGQMDTAADGSPLMFDLSAKALFGYEPDKSGEDMGKNLTNFVDGVMSVPLNVPGTTFHRCMQGQKKLLKLVNDVIQERRAHREKRRGDFLDQILDDMKHQTTFGLLLGTVETMSSTITLTVKLLIEHPLVVEELMVEGLSCSPCYSRVTEAGQYCTRNSKKINQGYRSKWLYNSKRVDNFCCSCGYSFESGDILRSPFLQPMALEALTLIVPNSSDNRIWDLARHKRISYPSVEEQGNVPELNLANSYWLCVSMNWSPSTGGCLASASKCGMVFGLNAFDCLFVTVKPILAYEMNMNQ</sequence>
<dbReference type="Gene3D" id="1.10.630.10">
    <property type="entry name" value="Cytochrome P450"/>
    <property type="match status" value="1"/>
</dbReference>
<keyword evidence="4" id="KW-1185">Reference proteome</keyword>
<gene>
    <name evidence="3" type="ORF">RHGRI_022576</name>
</gene>
<keyword evidence="1" id="KW-0479">Metal-binding</keyword>
<proteinExistence type="predicted"/>
<evidence type="ECO:0000256" key="2">
    <source>
        <dbReference type="ARBA" id="ARBA00023004"/>
    </source>
</evidence>
<dbReference type="InterPro" id="IPR036396">
    <property type="entry name" value="Cyt_P450_sf"/>
</dbReference>
<dbReference type="GO" id="GO:0010268">
    <property type="term" value="P:brassinosteroid homeostasis"/>
    <property type="evidence" value="ECO:0007669"/>
    <property type="project" value="TreeGrafter"/>
</dbReference>
<evidence type="ECO:0008006" key="5">
    <source>
        <dbReference type="Google" id="ProtNLM"/>
    </source>
</evidence>
<name>A0AAV6J704_9ERIC</name>
<dbReference type="PANTHER" id="PTHR24286:SF90">
    <property type="entry name" value="CYTOCHROME P450"/>
    <property type="match status" value="1"/>
</dbReference>
<dbReference type="GO" id="GO:0016132">
    <property type="term" value="P:brassinosteroid biosynthetic process"/>
    <property type="evidence" value="ECO:0007669"/>
    <property type="project" value="TreeGrafter"/>
</dbReference>
<dbReference type="GO" id="GO:0016705">
    <property type="term" value="F:oxidoreductase activity, acting on paired donors, with incorporation or reduction of molecular oxygen"/>
    <property type="evidence" value="ECO:0007669"/>
    <property type="project" value="InterPro"/>
</dbReference>
<dbReference type="PANTHER" id="PTHR24286">
    <property type="entry name" value="CYTOCHROME P450 26"/>
    <property type="match status" value="1"/>
</dbReference>
<dbReference type="GO" id="GO:0016125">
    <property type="term" value="P:sterol metabolic process"/>
    <property type="evidence" value="ECO:0007669"/>
    <property type="project" value="TreeGrafter"/>
</dbReference>
<dbReference type="InterPro" id="IPR001128">
    <property type="entry name" value="Cyt_P450"/>
</dbReference>
<dbReference type="Pfam" id="PF00067">
    <property type="entry name" value="p450"/>
    <property type="match status" value="1"/>
</dbReference>
<dbReference type="EMBL" id="JACTNZ010000008">
    <property type="protein sequence ID" value="KAG5534499.1"/>
    <property type="molecule type" value="Genomic_DNA"/>
</dbReference>
<evidence type="ECO:0000313" key="3">
    <source>
        <dbReference type="EMBL" id="KAG5534499.1"/>
    </source>
</evidence>
<reference evidence="3" key="1">
    <citation type="submission" date="2020-08" db="EMBL/GenBank/DDBJ databases">
        <title>Plant Genome Project.</title>
        <authorList>
            <person name="Zhang R.-G."/>
        </authorList>
    </citation>
    <scope>NUCLEOTIDE SEQUENCE</scope>
    <source>
        <strain evidence="3">WSP0</strain>
        <tissue evidence="3">Leaf</tissue>
    </source>
</reference>
<comment type="caution">
    <text evidence="3">The sequence shown here is derived from an EMBL/GenBank/DDBJ whole genome shotgun (WGS) entry which is preliminary data.</text>
</comment>
<evidence type="ECO:0000256" key="1">
    <source>
        <dbReference type="ARBA" id="ARBA00022723"/>
    </source>
</evidence>
<dbReference type="GO" id="GO:0005506">
    <property type="term" value="F:iron ion binding"/>
    <property type="evidence" value="ECO:0007669"/>
    <property type="project" value="InterPro"/>
</dbReference>